<dbReference type="EMBL" id="JAVDXU010000001">
    <property type="protein sequence ID" value="MDR7269100.1"/>
    <property type="molecule type" value="Genomic_DNA"/>
</dbReference>
<dbReference type="InterPro" id="IPR000485">
    <property type="entry name" value="AsnC-type_HTH_dom"/>
</dbReference>
<dbReference type="PROSITE" id="PS00519">
    <property type="entry name" value="HTH_ASNC_1"/>
    <property type="match status" value="1"/>
</dbReference>
<dbReference type="InterPro" id="IPR019887">
    <property type="entry name" value="Tscrpt_reg_AsnC/Lrp_C"/>
</dbReference>
<dbReference type="PANTHER" id="PTHR30154:SF51">
    <property type="entry name" value="ASNC-FAMILY TRANSCRIPTIONAL REGULATORY PROTEIN"/>
    <property type="match status" value="1"/>
</dbReference>
<dbReference type="Gene3D" id="1.10.10.10">
    <property type="entry name" value="Winged helix-like DNA-binding domain superfamily/Winged helix DNA-binding domain"/>
    <property type="match status" value="1"/>
</dbReference>
<dbReference type="InterPro" id="IPR036390">
    <property type="entry name" value="WH_DNA-bd_sf"/>
</dbReference>
<evidence type="ECO:0000313" key="5">
    <source>
        <dbReference type="EMBL" id="MDR7269100.1"/>
    </source>
</evidence>
<evidence type="ECO:0000259" key="4">
    <source>
        <dbReference type="PROSITE" id="PS50956"/>
    </source>
</evidence>
<dbReference type="InterPro" id="IPR036388">
    <property type="entry name" value="WH-like_DNA-bd_sf"/>
</dbReference>
<comment type="caution">
    <text evidence="5">The sequence shown here is derived from an EMBL/GenBank/DDBJ whole genome shotgun (WGS) entry which is preliminary data.</text>
</comment>
<evidence type="ECO:0000313" key="6">
    <source>
        <dbReference type="Proteomes" id="UP001180453"/>
    </source>
</evidence>
<evidence type="ECO:0000256" key="3">
    <source>
        <dbReference type="ARBA" id="ARBA00023163"/>
    </source>
</evidence>
<sequence>MIDDTDRLLLAALAADARAPLKDLAEAIGLSPPATSERLARLKERGVIRAFTIDIDPLALGFTLQAIVRVRPMPGALAQVQQRIEDMPEALECDKVTGDDCYVLRLALRSIEHLDQALDRLADCAQTSSSIVKAQPLRRRVPMLKLVG</sequence>
<dbReference type="Pfam" id="PF01037">
    <property type="entry name" value="AsnC_trans_reg"/>
    <property type="match status" value="1"/>
</dbReference>
<dbReference type="SUPFAM" id="SSF46785">
    <property type="entry name" value="Winged helix' DNA-binding domain"/>
    <property type="match status" value="1"/>
</dbReference>
<dbReference type="PANTHER" id="PTHR30154">
    <property type="entry name" value="LEUCINE-RESPONSIVE REGULATORY PROTEIN"/>
    <property type="match status" value="1"/>
</dbReference>
<reference evidence="5 6" key="1">
    <citation type="submission" date="2023-07" db="EMBL/GenBank/DDBJ databases">
        <title>Sorghum-associated microbial communities from plants grown in Nebraska, USA.</title>
        <authorList>
            <person name="Schachtman D."/>
        </authorList>
    </citation>
    <scope>NUCLEOTIDE SEQUENCE [LARGE SCALE GENOMIC DNA]</scope>
    <source>
        <strain evidence="5 6">BE314</strain>
    </source>
</reference>
<keyword evidence="1" id="KW-0805">Transcription regulation</keyword>
<evidence type="ECO:0000256" key="1">
    <source>
        <dbReference type="ARBA" id="ARBA00023015"/>
    </source>
</evidence>
<protein>
    <submittedName>
        <fullName evidence="5">Lrp/AsnC family leucine-responsive transcriptional regulator</fullName>
    </submittedName>
</protein>
<dbReference type="Gene3D" id="3.30.70.920">
    <property type="match status" value="1"/>
</dbReference>
<dbReference type="RefSeq" id="WP_310263454.1">
    <property type="nucleotide sequence ID" value="NZ_JAVDXU010000001.1"/>
</dbReference>
<gene>
    <name evidence="5" type="ORF">J2X20_001729</name>
</gene>
<dbReference type="Pfam" id="PF13412">
    <property type="entry name" value="HTH_24"/>
    <property type="match status" value="1"/>
</dbReference>
<dbReference type="SUPFAM" id="SSF54909">
    <property type="entry name" value="Dimeric alpha+beta barrel"/>
    <property type="match status" value="1"/>
</dbReference>
<accession>A0ABU1YJS4</accession>
<keyword evidence="6" id="KW-1185">Reference proteome</keyword>
<dbReference type="PROSITE" id="PS50956">
    <property type="entry name" value="HTH_ASNC_2"/>
    <property type="match status" value="1"/>
</dbReference>
<organism evidence="5 6">
    <name type="scientific">Roseateles saccharophilus</name>
    <name type="common">Pseudomonas saccharophila</name>
    <dbReference type="NCBI Taxonomy" id="304"/>
    <lineage>
        <taxon>Bacteria</taxon>
        <taxon>Pseudomonadati</taxon>
        <taxon>Pseudomonadota</taxon>
        <taxon>Betaproteobacteria</taxon>
        <taxon>Burkholderiales</taxon>
        <taxon>Sphaerotilaceae</taxon>
        <taxon>Roseateles</taxon>
    </lineage>
</organism>
<dbReference type="InterPro" id="IPR019885">
    <property type="entry name" value="Tscrpt_reg_HTH_AsnC-type_CS"/>
</dbReference>
<name>A0ABU1YJS4_ROSSA</name>
<dbReference type="Proteomes" id="UP001180453">
    <property type="component" value="Unassembled WGS sequence"/>
</dbReference>
<dbReference type="SMART" id="SM00344">
    <property type="entry name" value="HTH_ASNC"/>
    <property type="match status" value="1"/>
</dbReference>
<proteinExistence type="predicted"/>
<dbReference type="InterPro" id="IPR011008">
    <property type="entry name" value="Dimeric_a/b-barrel"/>
</dbReference>
<keyword evidence="3" id="KW-0804">Transcription</keyword>
<feature type="domain" description="HTH asnC-type" evidence="4">
    <location>
        <begin position="2"/>
        <end position="63"/>
    </location>
</feature>
<dbReference type="InterPro" id="IPR019888">
    <property type="entry name" value="Tscrpt_reg_AsnC-like"/>
</dbReference>
<dbReference type="PRINTS" id="PR00033">
    <property type="entry name" value="HTHASNC"/>
</dbReference>
<keyword evidence="2" id="KW-0238">DNA-binding</keyword>
<evidence type="ECO:0000256" key="2">
    <source>
        <dbReference type="ARBA" id="ARBA00023125"/>
    </source>
</evidence>